<dbReference type="PANTHER" id="PTHR13872">
    <property type="entry name" value="DOLICHYL-DIPHOSPHOOLIGOSACCHARIDE--PROTEIN GLYCOSYLTRANSFERASE SUBUNIT"/>
    <property type="match status" value="1"/>
</dbReference>
<evidence type="ECO:0000256" key="5">
    <source>
        <dbReference type="ARBA" id="ARBA00010810"/>
    </source>
</evidence>
<evidence type="ECO:0000259" key="20">
    <source>
        <dbReference type="Pfam" id="PF22627"/>
    </source>
</evidence>
<evidence type="ECO:0000259" key="19">
    <source>
        <dbReference type="Pfam" id="PF18079"/>
    </source>
</evidence>
<feature type="transmembrane region" description="Helical" evidence="17">
    <location>
        <begin position="426"/>
        <end position="443"/>
    </location>
</feature>
<comment type="cofactor">
    <cofactor evidence="1">
        <name>Mn(2+)</name>
        <dbReference type="ChEBI" id="CHEBI:29035"/>
    </cofactor>
</comment>
<dbReference type="GO" id="GO:0046872">
    <property type="term" value="F:metal ion binding"/>
    <property type="evidence" value="ECO:0007669"/>
    <property type="project" value="UniProtKB-KW"/>
</dbReference>
<dbReference type="PANTHER" id="PTHR13872:SF1">
    <property type="entry name" value="DOLICHYL-DIPHOSPHOOLIGOSACCHARIDE--PROTEIN GLYCOSYLTRANSFERASE SUBUNIT STT3B"/>
    <property type="match status" value="1"/>
</dbReference>
<dbReference type="GO" id="GO:0005886">
    <property type="term" value="C:plasma membrane"/>
    <property type="evidence" value="ECO:0007669"/>
    <property type="project" value="UniProtKB-SubCell"/>
</dbReference>
<feature type="transmembrane region" description="Helical" evidence="17">
    <location>
        <begin position="263"/>
        <end position="284"/>
    </location>
</feature>
<evidence type="ECO:0000256" key="17">
    <source>
        <dbReference type="SAM" id="Phobius"/>
    </source>
</evidence>
<feature type="transmembrane region" description="Helical" evidence="17">
    <location>
        <begin position="178"/>
        <end position="195"/>
    </location>
</feature>
<sequence>MDMKKDKDSKDKKQSRKRLPERYWYVGLGLLFLLSIYLRAVVPFRNVFIGDAVRFSSESDAWYHMMLAKTTFLHWQRPWFDPLTNFPNGTPLHFGPFLSWGVALLSKIVGLGGSDLHTVDVVGAFWPVIMGSLLILPVYYIGKEIGGRGCGITAAALSVVLPGQLFSRTVLGFTDHHSSEILLSTLSMLLFILAFRSGRLLSFRTLRDLSSVRRPLILAVLAGIALGLYVDAWSMGILFEGILLIAITIQSVVEHYRGRSGEYLGIIGAISLFFAFLMVIPFAHSYNRFSLIQYSLFQPSMLLLGSIFCFEMAVASREVSRRGLSRALYPGSIAAVIVVDLIIVVLAVPELFNAVVYGLKTYLLPRTGGAATVAELSPIYMDLGRGVTGIDENFPGVIRILSPFYIAIIGLGMLVYRYVRDSKAPYLLIIVWSIVTLIITLAANRSAYYYAVNVALLCGYLASLVYARAGFWEIEDVLARSPSNLTRDVRPERLASAAAVILIVIILAYPSVISSHAIARYSVGPNQDWVSSIEWLRNNTPYPGLDIYNVYERPPEGQYFQYPETAYGVMSWWDYGHLIETIGHRYPNANPFQEGIGSKTAGIPGSSPFFLSESESEAEDVLTRLNESRSPYLNARYIMTDVEMAVTKFHAIAAWSSIPLTRYTGAVYQPQADSLVPIQVWMPEYFRTMVARLHFFDGSEVEPQDPVAIAYTRVTMPDGTPLTVITKSPLIPKSEGELESFINESLSEGYNVSVVSRSFARSPVYVEALQHYRLVHESTTQVTSEGNRYVKTFEHVPGAVIKGRASPGSRVVIEVPIMTNQKRLFIYRQSNVTDSNGEFVLVVPYSTEGPVVGGTNFDTAPIGAYRLTVNGTSREVRVSENDVLGGGIVEV</sequence>
<keyword evidence="10" id="KW-0479">Metal-binding</keyword>
<keyword evidence="8 21" id="KW-0808">Transferase</keyword>
<protein>
    <recommendedName>
        <fullName evidence="6">dolichyl-phosphooligosaccharide-protein glycotransferase</fullName>
        <ecNumber evidence="6">2.4.99.21</ecNumber>
    </recommendedName>
    <alternativeName>
        <fullName evidence="15">Oligosaccharyl transferase</fullName>
    </alternativeName>
</protein>
<dbReference type="InterPro" id="IPR048307">
    <property type="entry name" value="STT3_N"/>
</dbReference>
<dbReference type="Proteomes" id="UP000000674">
    <property type="component" value="Chromosome"/>
</dbReference>
<keyword evidence="7" id="KW-0328">Glycosyltransferase</keyword>
<comment type="cofactor">
    <cofactor evidence="2">
        <name>Mg(2+)</name>
        <dbReference type="ChEBI" id="CHEBI:18420"/>
    </cofactor>
</comment>
<reference evidence="21 22" key="1">
    <citation type="submission" date="2006-10" db="EMBL/GenBank/DDBJ databases">
        <title>Complete sequence of Methanosaeta thermophila PT.</title>
        <authorList>
            <consortium name="US DOE Joint Genome Institute"/>
            <person name="Copeland A."/>
            <person name="Lucas S."/>
            <person name="Lapidus A."/>
            <person name="Barry K."/>
            <person name="Detter J.C."/>
            <person name="Glavina del Rio T."/>
            <person name="Hammon N."/>
            <person name="Israni S."/>
            <person name="Pitluck S."/>
            <person name="Chain P."/>
            <person name="Malfatti S."/>
            <person name="Shin M."/>
            <person name="Vergez L."/>
            <person name="Schmutz J."/>
            <person name="Larimer F."/>
            <person name="Land M."/>
            <person name="Hauser L."/>
            <person name="Kyrpides N."/>
            <person name="Kim E."/>
            <person name="Smith K.S."/>
            <person name="Ingram-Smith C."/>
            <person name="Richardson P."/>
        </authorList>
    </citation>
    <scope>NUCLEOTIDE SEQUENCE [LARGE SCALE GENOMIC DNA]</scope>
    <source>
        <strain evidence="22">DSM 6194 / JCM 14653 / NBRC 101360 / PT</strain>
    </source>
</reference>
<dbReference type="InterPro" id="IPR003674">
    <property type="entry name" value="Oligo_trans_STT3"/>
</dbReference>
<feature type="transmembrane region" description="Helical" evidence="17">
    <location>
        <begin position="238"/>
        <end position="256"/>
    </location>
</feature>
<evidence type="ECO:0000256" key="11">
    <source>
        <dbReference type="ARBA" id="ARBA00022842"/>
    </source>
</evidence>
<dbReference type="KEGG" id="mtp:Mthe_1498"/>
<dbReference type="InterPro" id="IPR026410">
    <property type="entry name" value="OlisacTrfase_arch"/>
</dbReference>
<evidence type="ECO:0000256" key="7">
    <source>
        <dbReference type="ARBA" id="ARBA00022676"/>
    </source>
</evidence>
<feature type="transmembrane region" description="Helical" evidence="17">
    <location>
        <begin position="149"/>
        <end position="166"/>
    </location>
</feature>
<feature type="transmembrane region" description="Helical" evidence="17">
    <location>
        <begin position="400"/>
        <end position="419"/>
    </location>
</feature>
<dbReference type="Pfam" id="PF02516">
    <property type="entry name" value="STT3"/>
    <property type="match status" value="1"/>
</dbReference>
<proteinExistence type="inferred from homology"/>
<dbReference type="EMBL" id="CP000477">
    <property type="protein sequence ID" value="ABK15270.1"/>
    <property type="molecule type" value="Genomic_DNA"/>
</dbReference>
<feature type="transmembrane region" description="Helical" evidence="17">
    <location>
        <begin position="23"/>
        <end position="42"/>
    </location>
</feature>
<feature type="transmembrane region" description="Helical" evidence="17">
    <location>
        <begin position="296"/>
        <end position="315"/>
    </location>
</feature>
<evidence type="ECO:0000256" key="16">
    <source>
        <dbReference type="ARBA" id="ARBA00034066"/>
    </source>
</evidence>
<dbReference type="Gene3D" id="2.60.40.3390">
    <property type="match status" value="1"/>
</dbReference>
<comment type="similarity">
    <text evidence="5">Belongs to the STT3 family.</text>
</comment>
<evidence type="ECO:0000256" key="1">
    <source>
        <dbReference type="ARBA" id="ARBA00001936"/>
    </source>
</evidence>
<evidence type="ECO:0000256" key="14">
    <source>
        <dbReference type="ARBA" id="ARBA00023211"/>
    </source>
</evidence>
<evidence type="ECO:0000259" key="18">
    <source>
        <dbReference type="Pfam" id="PF02516"/>
    </source>
</evidence>
<comment type="catalytic activity">
    <reaction evidence="16">
        <text>an archaeal dolichyl phosphooligosaccharide + [protein]-L-asparagine = an archaeal dolichyl phosphate + a glycoprotein with the oligosaccharide chain attached by N-beta-D-glycosyl linkage to a protein L-asparagine.</text>
        <dbReference type="EC" id="2.4.99.21"/>
    </reaction>
</comment>
<keyword evidence="11" id="KW-0460">Magnesium</keyword>
<comment type="pathway">
    <text evidence="4">Protein modification; protein glycosylation.</text>
</comment>
<dbReference type="InterPro" id="IPR041154">
    <property type="entry name" value="AglB_P1"/>
</dbReference>
<accession>A0B996</accession>
<evidence type="ECO:0000313" key="21">
    <source>
        <dbReference type="EMBL" id="ABK15270.1"/>
    </source>
</evidence>
<organism evidence="21 22">
    <name type="scientific">Methanothrix thermoacetophila (strain DSM 6194 / JCM 14653 / NBRC 101360 / PT)</name>
    <name type="common">Methanosaeta thermophila</name>
    <dbReference type="NCBI Taxonomy" id="349307"/>
    <lineage>
        <taxon>Archaea</taxon>
        <taxon>Methanobacteriati</taxon>
        <taxon>Methanobacteriota</taxon>
        <taxon>Stenosarchaea group</taxon>
        <taxon>Methanomicrobia</taxon>
        <taxon>Methanotrichales</taxon>
        <taxon>Methanotrichaceae</taxon>
        <taxon>Methanothrix</taxon>
    </lineage>
</organism>
<evidence type="ECO:0000256" key="15">
    <source>
        <dbReference type="ARBA" id="ARBA00030679"/>
    </source>
</evidence>
<evidence type="ECO:0000313" key="22">
    <source>
        <dbReference type="Proteomes" id="UP000000674"/>
    </source>
</evidence>
<dbReference type="EC" id="2.4.99.21" evidence="6"/>
<dbReference type="UniPathway" id="UPA00378"/>
<feature type="transmembrane region" description="Helical" evidence="17">
    <location>
        <begin position="216"/>
        <end position="232"/>
    </location>
</feature>
<dbReference type="Pfam" id="PF22627">
    <property type="entry name" value="AglB_core-like"/>
    <property type="match status" value="1"/>
</dbReference>
<evidence type="ECO:0000256" key="9">
    <source>
        <dbReference type="ARBA" id="ARBA00022692"/>
    </source>
</evidence>
<feature type="domain" description="Oligosaccharyl transferase STT3 N-terminal" evidence="18">
    <location>
        <begin position="31"/>
        <end position="461"/>
    </location>
</feature>
<dbReference type="NCBIfam" id="TIGR04154">
    <property type="entry name" value="archaeo_STT3"/>
    <property type="match status" value="1"/>
</dbReference>
<feature type="transmembrane region" description="Helical" evidence="17">
    <location>
        <begin position="449"/>
        <end position="472"/>
    </location>
</feature>
<evidence type="ECO:0000256" key="8">
    <source>
        <dbReference type="ARBA" id="ARBA00022679"/>
    </source>
</evidence>
<name>A0B996_METTP</name>
<evidence type="ECO:0000256" key="3">
    <source>
        <dbReference type="ARBA" id="ARBA00004651"/>
    </source>
</evidence>
<keyword evidence="14" id="KW-0464">Manganese</keyword>
<keyword evidence="12 17" id="KW-1133">Transmembrane helix</keyword>
<evidence type="ECO:0000256" key="13">
    <source>
        <dbReference type="ARBA" id="ARBA00023136"/>
    </source>
</evidence>
<feature type="domain" description="Archaeal glycosylation protein B peripheral" evidence="19">
    <location>
        <begin position="798"/>
        <end position="889"/>
    </location>
</feature>
<evidence type="ECO:0000256" key="6">
    <source>
        <dbReference type="ARBA" id="ARBA00012602"/>
    </source>
</evidence>
<feature type="domain" description="AglB-like core" evidence="20">
    <location>
        <begin position="527"/>
        <end position="645"/>
    </location>
</feature>
<evidence type="ECO:0000256" key="2">
    <source>
        <dbReference type="ARBA" id="ARBA00001946"/>
    </source>
</evidence>
<feature type="transmembrane region" description="Helical" evidence="17">
    <location>
        <begin position="327"/>
        <end position="348"/>
    </location>
</feature>
<evidence type="ECO:0000256" key="4">
    <source>
        <dbReference type="ARBA" id="ARBA00004922"/>
    </source>
</evidence>
<dbReference type="Pfam" id="PF18079">
    <property type="entry name" value="AglB_L1"/>
    <property type="match status" value="1"/>
</dbReference>
<dbReference type="AlphaFoldDB" id="A0B996"/>
<dbReference type="GO" id="GO:0004576">
    <property type="term" value="F:oligosaccharyl transferase activity"/>
    <property type="evidence" value="ECO:0007669"/>
    <property type="project" value="InterPro"/>
</dbReference>
<gene>
    <name evidence="21" type="ordered locus">Mthe_1498</name>
</gene>
<feature type="transmembrane region" description="Helical" evidence="17">
    <location>
        <begin position="124"/>
        <end position="142"/>
    </location>
</feature>
<evidence type="ECO:0000256" key="10">
    <source>
        <dbReference type="ARBA" id="ARBA00022723"/>
    </source>
</evidence>
<evidence type="ECO:0000256" key="12">
    <source>
        <dbReference type="ARBA" id="ARBA00022989"/>
    </source>
</evidence>
<dbReference type="Gene3D" id="3.40.50.12610">
    <property type="match status" value="1"/>
</dbReference>
<dbReference type="CAZy" id="GT66">
    <property type="family name" value="Glycosyltransferase Family 66"/>
</dbReference>
<keyword evidence="13 17" id="KW-0472">Membrane</keyword>
<feature type="transmembrane region" description="Helical" evidence="17">
    <location>
        <begin position="493"/>
        <end position="512"/>
    </location>
</feature>
<comment type="subcellular location">
    <subcellularLocation>
        <location evidence="3">Cell membrane</location>
        <topology evidence="3">Multi-pass membrane protein</topology>
    </subcellularLocation>
</comment>
<dbReference type="STRING" id="349307.Mthe_1498"/>
<keyword evidence="9 17" id="KW-0812">Transmembrane</keyword>
<dbReference type="HOGENOM" id="CLU_008803_0_0_2"/>
<dbReference type="BRENDA" id="2.4.99.18">
    <property type="organism ID" value="11925"/>
</dbReference>
<keyword evidence="22" id="KW-1185">Reference proteome</keyword>
<dbReference type="InterPro" id="IPR054479">
    <property type="entry name" value="AglB-like_core"/>
</dbReference>